<keyword evidence="1" id="KW-0547">Nucleotide-binding</keyword>
<dbReference type="AlphaFoldDB" id="A0A9J6G333"/>
<dbReference type="GO" id="GO:0006281">
    <property type="term" value="P:DNA repair"/>
    <property type="evidence" value="ECO:0007669"/>
    <property type="project" value="UniProtKB-KW"/>
</dbReference>
<organism evidence="3 4">
    <name type="scientific">Haemaphysalis longicornis</name>
    <name type="common">Bush tick</name>
    <dbReference type="NCBI Taxonomy" id="44386"/>
    <lineage>
        <taxon>Eukaryota</taxon>
        <taxon>Metazoa</taxon>
        <taxon>Ecdysozoa</taxon>
        <taxon>Arthropoda</taxon>
        <taxon>Chelicerata</taxon>
        <taxon>Arachnida</taxon>
        <taxon>Acari</taxon>
        <taxon>Parasitiformes</taxon>
        <taxon>Ixodida</taxon>
        <taxon>Ixodoidea</taxon>
        <taxon>Ixodidae</taxon>
        <taxon>Haemaphysalinae</taxon>
        <taxon>Haemaphysalis</taxon>
    </lineage>
</organism>
<evidence type="ECO:0000313" key="3">
    <source>
        <dbReference type="EMBL" id="KAH9372830.1"/>
    </source>
</evidence>
<keyword evidence="1" id="KW-0347">Helicase</keyword>
<dbReference type="EC" id="5.6.2.3" evidence="1"/>
<keyword evidence="1" id="KW-0067">ATP-binding</keyword>
<comment type="catalytic activity">
    <reaction evidence="1">
        <text>ATP + H2O = ADP + phosphate + H(+)</text>
        <dbReference type="Rhea" id="RHEA:13065"/>
        <dbReference type="ChEBI" id="CHEBI:15377"/>
        <dbReference type="ChEBI" id="CHEBI:15378"/>
        <dbReference type="ChEBI" id="CHEBI:30616"/>
        <dbReference type="ChEBI" id="CHEBI:43474"/>
        <dbReference type="ChEBI" id="CHEBI:456216"/>
        <dbReference type="EC" id="5.6.2.3"/>
    </reaction>
</comment>
<evidence type="ECO:0000313" key="4">
    <source>
        <dbReference type="Proteomes" id="UP000821853"/>
    </source>
</evidence>
<dbReference type="InterPro" id="IPR051055">
    <property type="entry name" value="PIF1_helicase"/>
</dbReference>
<comment type="caution">
    <text evidence="3">The sequence shown here is derived from an EMBL/GenBank/DDBJ whole genome shotgun (WGS) entry which is preliminary data.</text>
</comment>
<dbReference type="Proteomes" id="UP000821853">
    <property type="component" value="Chromosome 4"/>
</dbReference>
<dbReference type="GO" id="GO:0016787">
    <property type="term" value="F:hydrolase activity"/>
    <property type="evidence" value="ECO:0007669"/>
    <property type="project" value="UniProtKB-KW"/>
</dbReference>
<dbReference type="GO" id="GO:0005524">
    <property type="term" value="F:ATP binding"/>
    <property type="evidence" value="ECO:0007669"/>
    <property type="project" value="UniProtKB-KW"/>
</dbReference>
<dbReference type="VEuPathDB" id="VectorBase:HLOH_050889"/>
<keyword evidence="1" id="KW-0234">DNA repair</keyword>
<dbReference type="GO" id="GO:0043139">
    <property type="term" value="F:5'-3' DNA helicase activity"/>
    <property type="evidence" value="ECO:0007669"/>
    <property type="project" value="UniProtKB-EC"/>
</dbReference>
<reference evidence="3 4" key="1">
    <citation type="journal article" date="2020" name="Cell">
        <title>Large-Scale Comparative Analyses of Tick Genomes Elucidate Their Genetic Diversity and Vector Capacities.</title>
        <authorList>
            <consortium name="Tick Genome and Microbiome Consortium (TIGMIC)"/>
            <person name="Jia N."/>
            <person name="Wang J."/>
            <person name="Shi W."/>
            <person name="Du L."/>
            <person name="Sun Y."/>
            <person name="Zhan W."/>
            <person name="Jiang J.F."/>
            <person name="Wang Q."/>
            <person name="Zhang B."/>
            <person name="Ji P."/>
            <person name="Bell-Sakyi L."/>
            <person name="Cui X.M."/>
            <person name="Yuan T.T."/>
            <person name="Jiang B.G."/>
            <person name="Yang W.F."/>
            <person name="Lam T.T."/>
            <person name="Chang Q.C."/>
            <person name="Ding S.J."/>
            <person name="Wang X.J."/>
            <person name="Zhu J.G."/>
            <person name="Ruan X.D."/>
            <person name="Zhao L."/>
            <person name="Wei J.T."/>
            <person name="Ye R.Z."/>
            <person name="Que T.C."/>
            <person name="Du C.H."/>
            <person name="Zhou Y.H."/>
            <person name="Cheng J.X."/>
            <person name="Dai P.F."/>
            <person name="Guo W.B."/>
            <person name="Han X.H."/>
            <person name="Huang E.J."/>
            <person name="Li L.F."/>
            <person name="Wei W."/>
            <person name="Gao Y.C."/>
            <person name="Liu J.Z."/>
            <person name="Shao H.Z."/>
            <person name="Wang X."/>
            <person name="Wang C.C."/>
            <person name="Yang T.C."/>
            <person name="Huo Q.B."/>
            <person name="Li W."/>
            <person name="Chen H.Y."/>
            <person name="Chen S.E."/>
            <person name="Zhou L.G."/>
            <person name="Ni X.B."/>
            <person name="Tian J.H."/>
            <person name="Sheng Y."/>
            <person name="Liu T."/>
            <person name="Pan Y.S."/>
            <person name="Xia L.Y."/>
            <person name="Li J."/>
            <person name="Zhao F."/>
            <person name="Cao W.C."/>
        </authorList>
    </citation>
    <scope>NUCLEOTIDE SEQUENCE [LARGE SCALE GENOMIC DNA]</scope>
    <source>
        <strain evidence="3">HaeL-2018</strain>
    </source>
</reference>
<feature type="domain" description="DNA helicase Pif1-like DEAD-box helicase" evidence="2">
    <location>
        <begin position="3"/>
        <end position="136"/>
    </location>
</feature>
<dbReference type="GO" id="GO:0000723">
    <property type="term" value="P:telomere maintenance"/>
    <property type="evidence" value="ECO:0007669"/>
    <property type="project" value="InterPro"/>
</dbReference>
<dbReference type="Gene3D" id="3.40.50.300">
    <property type="entry name" value="P-loop containing nucleotide triphosphate hydrolases"/>
    <property type="match status" value="1"/>
</dbReference>
<accession>A0A9J6G333</accession>
<dbReference type="Pfam" id="PF05970">
    <property type="entry name" value="PIF1"/>
    <property type="match status" value="1"/>
</dbReference>
<proteinExistence type="inferred from homology"/>
<dbReference type="InterPro" id="IPR010285">
    <property type="entry name" value="DNA_helicase_pif1-like_DEAD"/>
</dbReference>
<dbReference type="OrthoDB" id="6508477at2759"/>
<dbReference type="SUPFAM" id="SSF52540">
    <property type="entry name" value="P-loop containing nucleoside triphosphate hydrolases"/>
    <property type="match status" value="1"/>
</dbReference>
<keyword evidence="4" id="KW-1185">Reference proteome</keyword>
<dbReference type="GO" id="GO:0006310">
    <property type="term" value="P:DNA recombination"/>
    <property type="evidence" value="ECO:0007669"/>
    <property type="project" value="UniProtKB-KW"/>
</dbReference>
<dbReference type="InterPro" id="IPR027417">
    <property type="entry name" value="P-loop_NTPase"/>
</dbReference>
<dbReference type="PANTHER" id="PTHR47642:SF5">
    <property type="entry name" value="ATP-DEPENDENT DNA HELICASE"/>
    <property type="match status" value="1"/>
</dbReference>
<evidence type="ECO:0000256" key="1">
    <source>
        <dbReference type="RuleBase" id="RU363044"/>
    </source>
</evidence>
<evidence type="ECO:0000259" key="2">
    <source>
        <dbReference type="Pfam" id="PF05970"/>
    </source>
</evidence>
<sequence length="165" mass="18504">MTNAEQHELLREIIYRQTTVSALPLRVFFTGPTCCGKTFVLRLAMDLYNRYSNPGNNTAFNAFVIYASTGKPAVPVGGTTVHAAFKLSRKTTGPNKDRLLSDSELNTFRVAFRNVKCVIINEVSMMSADNLNAVDLSRPHDCFAFYSGFPYGKMVNFFKFPHCLK</sequence>
<name>A0A9J6G333_HAELO</name>
<comment type="cofactor">
    <cofactor evidence="1">
        <name>Mg(2+)</name>
        <dbReference type="ChEBI" id="CHEBI:18420"/>
    </cofactor>
</comment>
<keyword evidence="1" id="KW-0227">DNA damage</keyword>
<dbReference type="EMBL" id="JABSTR010000006">
    <property type="protein sequence ID" value="KAH9372830.1"/>
    <property type="molecule type" value="Genomic_DNA"/>
</dbReference>
<keyword evidence="1" id="KW-0378">Hydrolase</keyword>
<gene>
    <name evidence="3" type="ORF">HPB48_022534</name>
</gene>
<protein>
    <recommendedName>
        <fullName evidence="1">ATP-dependent DNA helicase</fullName>
        <ecNumber evidence="1">5.6.2.3</ecNumber>
    </recommendedName>
</protein>
<keyword evidence="1" id="KW-0233">DNA recombination</keyword>
<dbReference type="PANTHER" id="PTHR47642">
    <property type="entry name" value="ATP-DEPENDENT DNA HELICASE"/>
    <property type="match status" value="1"/>
</dbReference>
<comment type="similarity">
    <text evidence="1">Belongs to the helicase family.</text>
</comment>